<feature type="compositionally biased region" description="Acidic residues" evidence="1">
    <location>
        <begin position="99"/>
        <end position="109"/>
    </location>
</feature>
<feature type="region of interest" description="Disordered" evidence="1">
    <location>
        <begin position="41"/>
        <end position="136"/>
    </location>
</feature>
<dbReference type="AlphaFoldDB" id="A0AAD7X794"/>
<feature type="domain" description="CxC2-like cysteine cluster KDZ transposase-associated" evidence="2">
    <location>
        <begin position="254"/>
        <end position="302"/>
    </location>
</feature>
<dbReference type="Pfam" id="PF18758">
    <property type="entry name" value="KDZ"/>
    <property type="match status" value="1"/>
</dbReference>
<protein>
    <recommendedName>
        <fullName evidence="2">CxC2-like cysteine cluster KDZ transposase-associated domain-containing protein</fullName>
    </recommendedName>
</protein>
<dbReference type="Proteomes" id="UP001215151">
    <property type="component" value="Unassembled WGS sequence"/>
</dbReference>
<evidence type="ECO:0000313" key="3">
    <source>
        <dbReference type="EMBL" id="KAJ8473839.1"/>
    </source>
</evidence>
<proteinExistence type="predicted"/>
<evidence type="ECO:0000259" key="2">
    <source>
        <dbReference type="Pfam" id="PF18803"/>
    </source>
</evidence>
<organism evidence="3 4">
    <name type="scientific">Trametes cubensis</name>
    <dbReference type="NCBI Taxonomy" id="1111947"/>
    <lineage>
        <taxon>Eukaryota</taxon>
        <taxon>Fungi</taxon>
        <taxon>Dikarya</taxon>
        <taxon>Basidiomycota</taxon>
        <taxon>Agaricomycotina</taxon>
        <taxon>Agaricomycetes</taxon>
        <taxon>Polyporales</taxon>
        <taxon>Polyporaceae</taxon>
        <taxon>Trametes</taxon>
    </lineage>
</organism>
<gene>
    <name evidence="3" type="ORF">ONZ51_g7606</name>
</gene>
<feature type="compositionally biased region" description="Low complexity" evidence="1">
    <location>
        <begin position="65"/>
        <end position="80"/>
    </location>
</feature>
<dbReference type="EMBL" id="JAPEVG010000208">
    <property type="protein sequence ID" value="KAJ8473839.1"/>
    <property type="molecule type" value="Genomic_DNA"/>
</dbReference>
<dbReference type="Pfam" id="PF18803">
    <property type="entry name" value="CxC2"/>
    <property type="match status" value="1"/>
</dbReference>
<sequence length="1070" mass="120591">MYRSLRSVPRHVHRSVDRAKPLARSSVYDVLPGGTLVLAERTLEYSSEQPPAKRSRQEGPSSLDTATPSSASQSTPCCTAYEEALPLEHDPLPPLTELNQDEDEEDDERETALPQSGAGRVPETSGAARKKGSPSARVEAFKEHFEDILSDMFWKDQCPGIPGECQTPGCTGAAMTRCRECHAKEPSCADCAVLAHRNLPFHWVESWNGGYFERSDLLDLGFVLYLGHHGSPCPNIPTRGAPVAFVIVHINGLRQLVRADLFPATLERIETAFTCEVLECFHVDYDISKRSTQDFVEILKVLSAGDKETGEVKDRYRDFMISFRIYRHLTLVKRSGRQHEVVIPGRLQQDLTVPCMTCPIPGFNLPSDWRDTPEHLRYLHRIRTGIHYPTCLKEYLTKKYCGKAPEPDDIPIICSGFKIPRSQRPGKFKHVDVSGVLSFMCDHLHFRPGGTADLQTAETWGHFDYCLAGALRGTEELFERGVSYDVICSSICHILDRFEQWKPKLLPIIRELKMLLPKLHMHAHKDLCQIVYAFCYAHGFGHRHGEGVETPWAELNIAGLSTREMTAGARHDALTSLYNYWNWQKTQKMATFLARKLREAYIAQRRTTRFFASLTALAGADTVLEWLKRDVDDQAPTPTSFRAKAGSWMKSLYLFNRVEVPSAEQALAEIVNAPHGVGKRGKSSKDQAAARLRTAAAAFVKTGVDLDLEQLRNSMSHLQYVKTRVLTRRDRVDDLLVNSVTLETFKEKLTKWRSAQTKHMAACEEFLPSGTSSGEPEEDEEGLLAETLYLPSDFTVEERATYSLDKLADYELKIRIGLAFDQLEDVRMGVKYRAAHLEHKKKSVRTSKGNQLAEKEIQKADVRVRLLASKYNDNVAKIWTLQPPDTVKKNSPSARLQRIDLDVDLAIANLVAPRSLGDSKKSGSWIWSVFESPSTQRTRAGKTAEPESSVDSAQWYRAKAGKDRADEEVNIRCADFRRTCAGYKTYAEMWRQAAIVQSGGERAYALKTASMWDRMARQCAQEYEDARKPGVDADTLDQTRSIRPYLAQMLEGANLTAFDVVLKELEKHDG</sequence>
<accession>A0AAD7X794</accession>
<dbReference type="InterPro" id="IPR041457">
    <property type="entry name" value="CxC2_KDZ-assoc"/>
</dbReference>
<evidence type="ECO:0000313" key="4">
    <source>
        <dbReference type="Proteomes" id="UP001215151"/>
    </source>
</evidence>
<comment type="caution">
    <text evidence="3">The sequence shown here is derived from an EMBL/GenBank/DDBJ whole genome shotgun (WGS) entry which is preliminary data.</text>
</comment>
<feature type="region of interest" description="Disordered" evidence="1">
    <location>
        <begin position="1"/>
        <end position="23"/>
    </location>
</feature>
<name>A0AAD7X794_9APHY</name>
<keyword evidence="4" id="KW-1185">Reference proteome</keyword>
<reference evidence="3" key="1">
    <citation type="submission" date="2022-11" db="EMBL/GenBank/DDBJ databases">
        <title>Genome Sequence of Cubamyces cubensis.</title>
        <authorList>
            <person name="Buettner E."/>
        </authorList>
    </citation>
    <scope>NUCLEOTIDE SEQUENCE</scope>
    <source>
        <strain evidence="3">MPL-01</strain>
    </source>
</reference>
<evidence type="ECO:0000256" key="1">
    <source>
        <dbReference type="SAM" id="MobiDB-lite"/>
    </source>
</evidence>
<dbReference type="InterPro" id="IPR040521">
    <property type="entry name" value="KDZ"/>
</dbReference>